<gene>
    <name evidence="7" type="ORF">S12H4_30842</name>
</gene>
<evidence type="ECO:0000256" key="5">
    <source>
        <dbReference type="ARBA" id="ARBA00023136"/>
    </source>
</evidence>
<evidence type="ECO:0000256" key="4">
    <source>
        <dbReference type="ARBA" id="ARBA00022729"/>
    </source>
</evidence>
<keyword evidence="5" id="KW-0472">Membrane</keyword>
<reference evidence="7" key="1">
    <citation type="journal article" date="2014" name="Front. Microbiol.">
        <title>High frequency of phylogenetically diverse reductive dehalogenase-homologous genes in deep subseafloor sedimentary metagenomes.</title>
        <authorList>
            <person name="Kawai M."/>
            <person name="Futagami T."/>
            <person name="Toyoda A."/>
            <person name="Takaki Y."/>
            <person name="Nishi S."/>
            <person name="Hori S."/>
            <person name="Arai W."/>
            <person name="Tsubouchi T."/>
            <person name="Morono Y."/>
            <person name="Uchiyama I."/>
            <person name="Ito T."/>
            <person name="Fujiyama A."/>
            <person name="Inagaki F."/>
            <person name="Takami H."/>
        </authorList>
    </citation>
    <scope>NUCLEOTIDE SEQUENCE</scope>
    <source>
        <strain evidence="7">Expedition CK06-06</strain>
    </source>
</reference>
<dbReference type="GO" id="GO:0009279">
    <property type="term" value="C:cell outer membrane"/>
    <property type="evidence" value="ECO:0007669"/>
    <property type="project" value="UniProtKB-SubCell"/>
</dbReference>
<comment type="caution">
    <text evidence="7">The sequence shown here is derived from an EMBL/GenBank/DDBJ whole genome shotgun (WGS) entry which is preliminary data.</text>
</comment>
<organism evidence="7">
    <name type="scientific">marine sediment metagenome</name>
    <dbReference type="NCBI Taxonomy" id="412755"/>
    <lineage>
        <taxon>unclassified sequences</taxon>
        <taxon>metagenomes</taxon>
        <taxon>ecological metagenomes</taxon>
    </lineage>
</organism>
<name>X1TP48_9ZZZZ</name>
<evidence type="ECO:0000256" key="2">
    <source>
        <dbReference type="ARBA" id="ARBA00022452"/>
    </source>
</evidence>
<comment type="subcellular location">
    <subcellularLocation>
        <location evidence="1">Cell outer membrane</location>
        <topology evidence="1">Multi-pass membrane protein</topology>
    </subcellularLocation>
</comment>
<keyword evidence="6" id="KW-0998">Cell outer membrane</keyword>
<dbReference type="PANTHER" id="PTHR35093:SF8">
    <property type="entry name" value="OUTER MEMBRANE PROTEIN NMB0088-RELATED"/>
    <property type="match status" value="1"/>
</dbReference>
<dbReference type="SUPFAM" id="SSF56935">
    <property type="entry name" value="Porins"/>
    <property type="match status" value="1"/>
</dbReference>
<evidence type="ECO:0008006" key="8">
    <source>
        <dbReference type="Google" id="ProtNLM"/>
    </source>
</evidence>
<evidence type="ECO:0000256" key="1">
    <source>
        <dbReference type="ARBA" id="ARBA00004571"/>
    </source>
</evidence>
<keyword evidence="3" id="KW-0812">Transmembrane</keyword>
<feature type="non-terminal residue" evidence="7">
    <location>
        <position position="1"/>
    </location>
</feature>
<keyword evidence="2" id="KW-1134">Transmembrane beta strand</keyword>
<protein>
    <recommendedName>
        <fullName evidence="8">Outer membrane protein beta-barrel domain-containing protein</fullName>
    </recommendedName>
</protein>
<dbReference type="PANTHER" id="PTHR35093">
    <property type="entry name" value="OUTER MEMBRANE PROTEIN NMB0088-RELATED"/>
    <property type="match status" value="1"/>
</dbReference>
<dbReference type="AlphaFoldDB" id="X1TP48"/>
<accession>X1TP48</accession>
<dbReference type="InterPro" id="IPR005017">
    <property type="entry name" value="OMPP1/FadL/TodX"/>
</dbReference>
<proteinExistence type="predicted"/>
<evidence type="ECO:0000256" key="6">
    <source>
        <dbReference type="ARBA" id="ARBA00023237"/>
    </source>
</evidence>
<dbReference type="GO" id="GO:0015483">
    <property type="term" value="F:long-chain fatty acid transporting porin activity"/>
    <property type="evidence" value="ECO:0007669"/>
    <property type="project" value="TreeGrafter"/>
</dbReference>
<dbReference type="EMBL" id="BARW01017942">
    <property type="protein sequence ID" value="GAI93146.1"/>
    <property type="molecule type" value="Genomic_DNA"/>
</dbReference>
<dbReference type="Gene3D" id="2.40.160.60">
    <property type="entry name" value="Outer membrane protein transport protein (OMPP1/FadL/TodX)"/>
    <property type="match status" value="1"/>
</dbReference>
<evidence type="ECO:0000313" key="7">
    <source>
        <dbReference type="EMBL" id="GAI93146.1"/>
    </source>
</evidence>
<keyword evidence="4" id="KW-0732">Signal</keyword>
<evidence type="ECO:0000256" key="3">
    <source>
        <dbReference type="ARBA" id="ARBA00022692"/>
    </source>
</evidence>
<sequence>IRKLKYMERSIHEELDPNDDIWDFDYFVFDQWLETRGTGYTFKLGAIYKPIEMLRIGGAVHLPTFFTLEDDYLTKLEAGYDDGEVYNEDSPDLLYLYELNTPFRAIGSFALQLKKKALLSVDYEYIDYSNARLRNGEDGHDFYDENSAIRNAYKATHNIRAGLEYKLGHLALRGGYAFYGSPYSSAEINKDASYSSFSGGIGISEKSFFIDFAYVYTTHDEKYFMYAHNSLDPSSNNSNTSKFLATFGFRF</sequence>